<gene>
    <name evidence="2" type="ORF">DesfrDRAFT_1021</name>
</gene>
<evidence type="ECO:0000313" key="3">
    <source>
        <dbReference type="Proteomes" id="UP000006250"/>
    </source>
</evidence>
<keyword evidence="3" id="KW-1185">Reference proteome</keyword>
<dbReference type="STRING" id="596151.DesfrDRAFT_1021"/>
<accession>E1JTS2</accession>
<dbReference type="PANTHER" id="PTHR43685">
    <property type="entry name" value="GLYCOSYLTRANSFERASE"/>
    <property type="match status" value="1"/>
</dbReference>
<reference evidence="2 3" key="1">
    <citation type="submission" date="2010-08" db="EMBL/GenBank/DDBJ databases">
        <title>The draft genome of Desulfovibrio fructosovorans JJ.</title>
        <authorList>
            <consortium name="US DOE Joint Genome Institute (JGI-PGF)"/>
            <person name="Lucas S."/>
            <person name="Copeland A."/>
            <person name="Lapidus A."/>
            <person name="Cheng J.-F."/>
            <person name="Bruce D."/>
            <person name="Goodwin L."/>
            <person name="Pitluck S."/>
            <person name="Land M.L."/>
            <person name="Hauser L."/>
            <person name="Chang Y.-J."/>
            <person name="Jeffries C."/>
            <person name="Wall J.D."/>
            <person name="Stahl D.A."/>
            <person name="Arkin A.P."/>
            <person name="Dehal P."/>
            <person name="Stolyar S.M."/>
            <person name="Hazen T.C."/>
            <person name="Woyke T.J."/>
        </authorList>
    </citation>
    <scope>NUCLEOTIDE SEQUENCE [LARGE SCALE GENOMIC DNA]</scope>
    <source>
        <strain evidence="2 3">JJ</strain>
    </source>
</reference>
<dbReference type="PANTHER" id="PTHR43685:SF11">
    <property type="entry name" value="GLYCOSYLTRANSFERASE TAGX-RELATED"/>
    <property type="match status" value="1"/>
</dbReference>
<dbReference type="Pfam" id="PF00535">
    <property type="entry name" value="Glycos_transf_2"/>
    <property type="match status" value="1"/>
</dbReference>
<keyword evidence="2" id="KW-0808">Transferase</keyword>
<comment type="caution">
    <text evidence="2">The sequence shown here is derived from an EMBL/GenBank/DDBJ whole genome shotgun (WGS) entry which is preliminary data.</text>
</comment>
<dbReference type="SUPFAM" id="SSF53448">
    <property type="entry name" value="Nucleotide-diphospho-sugar transferases"/>
    <property type="match status" value="1"/>
</dbReference>
<dbReference type="eggNOG" id="COG0463">
    <property type="taxonomic scope" value="Bacteria"/>
</dbReference>
<dbReference type="InterPro" id="IPR001173">
    <property type="entry name" value="Glyco_trans_2-like"/>
</dbReference>
<organism evidence="2 3">
    <name type="scientific">Solidesulfovibrio fructosivorans JJ]</name>
    <dbReference type="NCBI Taxonomy" id="596151"/>
    <lineage>
        <taxon>Bacteria</taxon>
        <taxon>Pseudomonadati</taxon>
        <taxon>Thermodesulfobacteriota</taxon>
        <taxon>Desulfovibrionia</taxon>
        <taxon>Desulfovibrionales</taxon>
        <taxon>Desulfovibrionaceae</taxon>
        <taxon>Solidesulfovibrio</taxon>
    </lineage>
</organism>
<protein>
    <submittedName>
        <fullName evidence="2">Glycosyl transferase family 2</fullName>
    </submittedName>
</protein>
<dbReference type="AlphaFoldDB" id="E1JTS2"/>
<dbReference type="EMBL" id="AECZ01000005">
    <property type="protein sequence ID" value="EFL52201.1"/>
    <property type="molecule type" value="Genomic_DNA"/>
</dbReference>
<evidence type="ECO:0000313" key="2">
    <source>
        <dbReference type="EMBL" id="EFL52201.1"/>
    </source>
</evidence>
<dbReference type="InterPro" id="IPR050834">
    <property type="entry name" value="Glycosyltransf_2"/>
</dbReference>
<sequence length="384" mass="42802">MFACDPRLEAVGVVRPLVSIIVTSHNYARFIVACLESVRGQTYTAWECIIVDDASTDDTHAVLTAYLAGPGSGAPFRYVRRDGNGGQMEAFRDGLALAKGPFVMMCDADDALLPDFLETHMAVHLGTKAVAFTSSNQYQIDASGAVIAGDHPDHLAKGFYRYVPQQDFQKTWWIWATASSMVFRRATLELIMPEPGVSFPICADYYIAHFCQQVGNSILIPTIHGCYRRHGENNFSANPLVGAVNALGDVSKHPPHDAFRQAIIAHVLAHYDRFKPIFGPQGLLVMLYRLARYDEMRRILAEHGDKFAPCGRGLLRRYVRFRLTRFAYDRSPFDARLMVIDPPQTAFVPPPPVPGRIWLGRLRHWLGTLFAGAQPTPEACRHGS</sequence>
<name>E1JTS2_SOLFR</name>
<dbReference type="Proteomes" id="UP000006250">
    <property type="component" value="Unassembled WGS sequence"/>
</dbReference>
<dbReference type="OrthoDB" id="9816424at2"/>
<dbReference type="Gene3D" id="3.90.550.10">
    <property type="entry name" value="Spore Coat Polysaccharide Biosynthesis Protein SpsA, Chain A"/>
    <property type="match status" value="1"/>
</dbReference>
<evidence type="ECO:0000259" key="1">
    <source>
        <dbReference type="Pfam" id="PF00535"/>
    </source>
</evidence>
<dbReference type="RefSeq" id="WP_005991745.1">
    <property type="nucleotide sequence ID" value="NZ_AECZ01000005.1"/>
</dbReference>
<feature type="domain" description="Glycosyltransferase 2-like" evidence="1">
    <location>
        <begin position="19"/>
        <end position="138"/>
    </location>
</feature>
<dbReference type="InterPro" id="IPR029044">
    <property type="entry name" value="Nucleotide-diphossugar_trans"/>
</dbReference>
<proteinExistence type="predicted"/>
<dbReference type="GO" id="GO:0016740">
    <property type="term" value="F:transferase activity"/>
    <property type="evidence" value="ECO:0007669"/>
    <property type="project" value="UniProtKB-KW"/>
</dbReference>